<evidence type="ECO:0000256" key="8">
    <source>
        <dbReference type="ARBA" id="ARBA00051245"/>
    </source>
</evidence>
<dbReference type="EC" id="2.7.10.2" evidence="2"/>
<evidence type="ECO:0000256" key="7">
    <source>
        <dbReference type="ARBA" id="ARBA00023137"/>
    </source>
</evidence>
<protein>
    <recommendedName>
        <fullName evidence="2">non-specific protein-tyrosine kinase</fullName>
        <ecNumber evidence="2">2.7.10.2</ecNumber>
    </recommendedName>
</protein>
<evidence type="ECO:0000256" key="3">
    <source>
        <dbReference type="ARBA" id="ARBA00022679"/>
    </source>
</evidence>
<evidence type="ECO:0000256" key="6">
    <source>
        <dbReference type="ARBA" id="ARBA00022840"/>
    </source>
</evidence>
<evidence type="ECO:0000256" key="5">
    <source>
        <dbReference type="ARBA" id="ARBA00022777"/>
    </source>
</evidence>
<organism evidence="10">
    <name type="scientific">mine drainage metagenome</name>
    <dbReference type="NCBI Taxonomy" id="410659"/>
    <lineage>
        <taxon>unclassified sequences</taxon>
        <taxon>metagenomes</taxon>
        <taxon>ecological metagenomes</taxon>
    </lineage>
</organism>
<feature type="domain" description="AAA" evidence="9">
    <location>
        <begin position="68"/>
        <end position="190"/>
    </location>
</feature>
<dbReference type="GO" id="GO:0005886">
    <property type="term" value="C:plasma membrane"/>
    <property type="evidence" value="ECO:0007669"/>
    <property type="project" value="TreeGrafter"/>
</dbReference>
<evidence type="ECO:0000256" key="1">
    <source>
        <dbReference type="ARBA" id="ARBA00007316"/>
    </source>
</evidence>
<dbReference type="InterPro" id="IPR025669">
    <property type="entry name" value="AAA_dom"/>
</dbReference>
<dbReference type="InterPro" id="IPR005702">
    <property type="entry name" value="Wzc-like_C"/>
</dbReference>
<dbReference type="SUPFAM" id="SSF52540">
    <property type="entry name" value="P-loop containing nucleoside triphosphate hydrolases"/>
    <property type="match status" value="1"/>
</dbReference>
<sequence length="265" mass="29106">MPFASFRTSDDLRDSTGLRVLGSIPMIPNKGRKDALAYLREKPTSVVAESIRNLRTSIMLSNIDAPPKVIMVTSSLPGEGKTTQSLGLAQNMASLGKRVILIEGDIRRRIFAEYFDTKHTLTLLDAMNDPAQLIAADLKQSDLGVDLLVAAKANVNAADVFTSEKFSALISFLRDHYDFVIIDTPPVLAVPDARVIGQHVDAILYTVKWDVTTKTQVRQGLEMFSTVGLKVTGLILNAIDSRQMKRYGYGGQYGYDSHGSGYYDS</sequence>
<dbReference type="PANTHER" id="PTHR32309:SF13">
    <property type="entry name" value="FERRIC ENTEROBACTIN TRANSPORT PROTEIN FEPE"/>
    <property type="match status" value="1"/>
</dbReference>
<gene>
    <name evidence="10" type="primary">wzc_2</name>
    <name evidence="10" type="ORF">GALL_382660</name>
</gene>
<comment type="catalytic activity">
    <reaction evidence="8">
        <text>L-tyrosyl-[protein] + ATP = O-phospho-L-tyrosyl-[protein] + ADP + H(+)</text>
        <dbReference type="Rhea" id="RHEA:10596"/>
        <dbReference type="Rhea" id="RHEA-COMP:10136"/>
        <dbReference type="Rhea" id="RHEA-COMP:20101"/>
        <dbReference type="ChEBI" id="CHEBI:15378"/>
        <dbReference type="ChEBI" id="CHEBI:30616"/>
        <dbReference type="ChEBI" id="CHEBI:46858"/>
        <dbReference type="ChEBI" id="CHEBI:61978"/>
        <dbReference type="ChEBI" id="CHEBI:456216"/>
        <dbReference type="EC" id="2.7.10.2"/>
    </reaction>
</comment>
<comment type="caution">
    <text evidence="10">The sequence shown here is derived from an EMBL/GenBank/DDBJ whole genome shotgun (WGS) entry which is preliminary data.</text>
</comment>
<evidence type="ECO:0000313" key="10">
    <source>
        <dbReference type="EMBL" id="OIQ79994.1"/>
    </source>
</evidence>
<keyword evidence="3 10" id="KW-0808">Transferase</keyword>
<reference evidence="10" key="1">
    <citation type="submission" date="2016-10" db="EMBL/GenBank/DDBJ databases">
        <title>Sequence of Gallionella enrichment culture.</title>
        <authorList>
            <person name="Poehlein A."/>
            <person name="Muehling M."/>
            <person name="Daniel R."/>
        </authorList>
    </citation>
    <scope>NUCLEOTIDE SEQUENCE</scope>
</reference>
<evidence type="ECO:0000256" key="2">
    <source>
        <dbReference type="ARBA" id="ARBA00011903"/>
    </source>
</evidence>
<dbReference type="PANTHER" id="PTHR32309">
    <property type="entry name" value="TYROSINE-PROTEIN KINASE"/>
    <property type="match status" value="1"/>
</dbReference>
<dbReference type="AlphaFoldDB" id="A0A1J5Q9Y6"/>
<dbReference type="GO" id="GO:0005524">
    <property type="term" value="F:ATP binding"/>
    <property type="evidence" value="ECO:0007669"/>
    <property type="project" value="UniProtKB-KW"/>
</dbReference>
<dbReference type="InterPro" id="IPR027417">
    <property type="entry name" value="P-loop_NTPase"/>
</dbReference>
<keyword evidence="4" id="KW-0547">Nucleotide-binding</keyword>
<dbReference type="CDD" id="cd05387">
    <property type="entry name" value="BY-kinase"/>
    <property type="match status" value="1"/>
</dbReference>
<keyword evidence="6" id="KW-0067">ATP-binding</keyword>
<comment type="similarity">
    <text evidence="1">Belongs to the CpsD/CapB family.</text>
</comment>
<name>A0A1J5Q9Y6_9ZZZZ</name>
<accession>A0A1J5Q9Y6</accession>
<dbReference type="InterPro" id="IPR050445">
    <property type="entry name" value="Bact_polysacc_biosynth/exp"/>
</dbReference>
<dbReference type="Pfam" id="PF13614">
    <property type="entry name" value="AAA_31"/>
    <property type="match status" value="1"/>
</dbReference>
<keyword evidence="7" id="KW-0829">Tyrosine-protein kinase</keyword>
<keyword evidence="5 10" id="KW-0418">Kinase</keyword>
<dbReference type="NCBIfam" id="TIGR01007">
    <property type="entry name" value="eps_fam"/>
    <property type="match status" value="1"/>
</dbReference>
<evidence type="ECO:0000256" key="4">
    <source>
        <dbReference type="ARBA" id="ARBA00022741"/>
    </source>
</evidence>
<evidence type="ECO:0000259" key="9">
    <source>
        <dbReference type="Pfam" id="PF13614"/>
    </source>
</evidence>
<dbReference type="GO" id="GO:0004715">
    <property type="term" value="F:non-membrane spanning protein tyrosine kinase activity"/>
    <property type="evidence" value="ECO:0007669"/>
    <property type="project" value="UniProtKB-EC"/>
</dbReference>
<dbReference type="Gene3D" id="3.40.50.300">
    <property type="entry name" value="P-loop containing nucleotide triphosphate hydrolases"/>
    <property type="match status" value="1"/>
</dbReference>
<dbReference type="EMBL" id="MLJW01001126">
    <property type="protein sequence ID" value="OIQ79994.1"/>
    <property type="molecule type" value="Genomic_DNA"/>
</dbReference>
<proteinExistence type="inferred from homology"/>